<protein>
    <submittedName>
        <fullName evidence="4">Similar to IFRD1: Interferon-related developmental regulator 1 (Sus scrofa)</fullName>
    </submittedName>
</protein>
<comment type="similarity">
    <text evidence="1">Belongs to the IFRD family.</text>
</comment>
<dbReference type="OrthoDB" id="18978at2759"/>
<dbReference type="EMBL" id="CAJNRD030001123">
    <property type="protein sequence ID" value="CAG5103335.1"/>
    <property type="molecule type" value="Genomic_DNA"/>
</dbReference>
<feature type="domain" description="Interferon-related developmental regulator C-terminal" evidence="2">
    <location>
        <begin position="378"/>
        <end position="427"/>
    </location>
</feature>
<dbReference type="SUPFAM" id="SSF48371">
    <property type="entry name" value="ARM repeat"/>
    <property type="match status" value="1"/>
</dbReference>
<reference evidence="4" key="1">
    <citation type="submission" date="2021-04" db="EMBL/GenBank/DDBJ databases">
        <authorList>
            <person name="Chebbi M.A.C M."/>
        </authorList>
    </citation>
    <scope>NUCLEOTIDE SEQUENCE</scope>
</reference>
<dbReference type="InterPro" id="IPR006921">
    <property type="entry name" value="Interferon-rel_develop_reg_C"/>
</dbReference>
<dbReference type="PANTHER" id="PTHR12354:SF1">
    <property type="entry name" value="INTERFERON-RELATED DEVELOPMENTAL REGULATOR 1"/>
    <property type="match status" value="1"/>
</dbReference>
<accession>A0A8J2HQV1</accession>
<evidence type="ECO:0000259" key="3">
    <source>
        <dbReference type="Pfam" id="PF05004"/>
    </source>
</evidence>
<dbReference type="InterPro" id="IPR016024">
    <property type="entry name" value="ARM-type_fold"/>
</dbReference>
<sequence length="431" mass="48239">IFKLFSGYRHHGKHAEVVSDDESSNDAASIISEQSEIVAEDAANDNNEVDELSQQEVFEEKLKEAIDGLSQKSAKGRTSCFMGVERIFSLKYIPYFIEDRKMTITDYVERGLKKGRSEERCIAAKLSTLLCVQLGAFDSAEAVYEGLKPTLTFIINDNTASSQARAECCWAFSMNHFFTGNDSADTIINAQILSNIFAGSYLKGNGAAAIVSTELAALHAAALSAWTLLLTIMAPSDIYKLLASSKTNNFMPSLERLRQLLESPHLDVRVSAGEALAVIFELGREHSDDYEQDWALDLIENLRGLAFDSSKSRAKKDRKQQRASFRDILRYIEEDIVPEMQVRFGSETMYLEGWCPRIQYHACCRLLGSGINTHLAENILLRDIFRLGDAIPAMAVQKTSKLQKTLMNAAAYKARTILRSKNRDKRNFLAQ</sequence>
<dbReference type="InterPro" id="IPR007701">
    <property type="entry name" value="Interferon-rel_develop_reg_N"/>
</dbReference>
<feature type="non-terminal residue" evidence="4">
    <location>
        <position position="1"/>
    </location>
</feature>
<evidence type="ECO:0000259" key="2">
    <source>
        <dbReference type="Pfam" id="PF04836"/>
    </source>
</evidence>
<gene>
    <name evidence="4" type="ORF">HICCMSTLAB_LOCUS11458</name>
</gene>
<dbReference type="Proteomes" id="UP000786811">
    <property type="component" value="Unassembled WGS sequence"/>
</dbReference>
<comment type="caution">
    <text evidence="4">The sequence shown here is derived from an EMBL/GenBank/DDBJ whole genome shotgun (WGS) entry which is preliminary data.</text>
</comment>
<dbReference type="Pfam" id="PF05004">
    <property type="entry name" value="IFRD"/>
    <property type="match status" value="1"/>
</dbReference>
<dbReference type="InterPro" id="IPR039777">
    <property type="entry name" value="IFRD"/>
</dbReference>
<dbReference type="Pfam" id="PF04836">
    <property type="entry name" value="IFRD_C"/>
    <property type="match status" value="1"/>
</dbReference>
<name>A0A8J2HQV1_COTCN</name>
<dbReference type="PANTHER" id="PTHR12354">
    <property type="entry name" value="INTERFERON-RELATED DEVELOPMENTAL REGULATOR"/>
    <property type="match status" value="1"/>
</dbReference>
<feature type="domain" description="Interferon-related developmental regulator N-terminal" evidence="3">
    <location>
        <begin position="29"/>
        <end position="333"/>
    </location>
</feature>
<evidence type="ECO:0000313" key="4">
    <source>
        <dbReference type="EMBL" id="CAG5103335.1"/>
    </source>
</evidence>
<keyword evidence="5" id="KW-1185">Reference proteome</keyword>
<organism evidence="4 5">
    <name type="scientific">Cotesia congregata</name>
    <name type="common">Parasitoid wasp</name>
    <name type="synonym">Apanteles congregatus</name>
    <dbReference type="NCBI Taxonomy" id="51543"/>
    <lineage>
        <taxon>Eukaryota</taxon>
        <taxon>Metazoa</taxon>
        <taxon>Ecdysozoa</taxon>
        <taxon>Arthropoda</taxon>
        <taxon>Hexapoda</taxon>
        <taxon>Insecta</taxon>
        <taxon>Pterygota</taxon>
        <taxon>Neoptera</taxon>
        <taxon>Endopterygota</taxon>
        <taxon>Hymenoptera</taxon>
        <taxon>Apocrita</taxon>
        <taxon>Ichneumonoidea</taxon>
        <taxon>Braconidae</taxon>
        <taxon>Microgastrinae</taxon>
        <taxon>Cotesia</taxon>
    </lineage>
</organism>
<evidence type="ECO:0000313" key="5">
    <source>
        <dbReference type="Proteomes" id="UP000786811"/>
    </source>
</evidence>
<proteinExistence type="inferred from homology"/>
<evidence type="ECO:0000256" key="1">
    <source>
        <dbReference type="ARBA" id="ARBA00008828"/>
    </source>
</evidence>
<dbReference type="AlphaFoldDB" id="A0A8J2HQV1"/>